<dbReference type="AlphaFoldDB" id="A0AAE6NHT4"/>
<dbReference type="PANTHER" id="PTHR30055">
    <property type="entry name" value="HTH-TYPE TRANSCRIPTIONAL REGULATOR RUTR"/>
    <property type="match status" value="1"/>
</dbReference>
<evidence type="ECO:0000256" key="2">
    <source>
        <dbReference type="PROSITE-ProRule" id="PRU00335"/>
    </source>
</evidence>
<dbReference type="Proteomes" id="UP000194225">
    <property type="component" value="Unassembled WGS sequence"/>
</dbReference>
<dbReference type="GeneID" id="90925192"/>
<dbReference type="PROSITE" id="PS50977">
    <property type="entry name" value="HTH_TETR_2"/>
    <property type="match status" value="1"/>
</dbReference>
<feature type="domain" description="HTH tetR-type" evidence="4">
    <location>
        <begin position="57"/>
        <end position="117"/>
    </location>
</feature>
<dbReference type="PANTHER" id="PTHR30055:SF235">
    <property type="entry name" value="TRANSCRIPTIONAL REGULATORY PROTEIN"/>
    <property type="match status" value="1"/>
</dbReference>
<evidence type="ECO:0000256" key="1">
    <source>
        <dbReference type="ARBA" id="ARBA00023125"/>
    </source>
</evidence>
<dbReference type="Gene3D" id="1.10.357.10">
    <property type="entry name" value="Tetracycline Repressor, domain 2"/>
    <property type="match status" value="1"/>
</dbReference>
<sequence>MAEHAPSMDAAPGAAPTTAPVAPSDAPADTAEPATAPATDGLAPDEAADAARPRRSDATRAAILAAARDRFAADGYERATIRAIARDAAIDPSMVMRYYGNKAGLFAAASEIEVHAPDLSHHSRDEAGARLVRHFVERWECDETLTAMMRVGVTNEAGAERMRGVFAEQIKPVLAAVCPVPEEAPTRAALIASQILGMALCRYVLHIPPAVDLGRDELIAWLAPTVQRYLTAEHP</sequence>
<feature type="DNA-binding region" description="H-T-H motif" evidence="2">
    <location>
        <begin position="80"/>
        <end position="99"/>
    </location>
</feature>
<dbReference type="RefSeq" id="WP_085924360.1">
    <property type="nucleotide sequence ID" value="NZ_BAABSS010000038.1"/>
</dbReference>
<proteinExistence type="predicted"/>
<dbReference type="GO" id="GO:0003700">
    <property type="term" value="F:DNA-binding transcription factor activity"/>
    <property type="evidence" value="ECO:0007669"/>
    <property type="project" value="TreeGrafter"/>
</dbReference>
<keyword evidence="7" id="KW-1185">Reference proteome</keyword>
<evidence type="ECO:0000313" key="5">
    <source>
        <dbReference type="EMBL" id="OSY45985.1"/>
    </source>
</evidence>
<dbReference type="InterPro" id="IPR036271">
    <property type="entry name" value="Tet_transcr_reg_TetR-rel_C_sf"/>
</dbReference>
<accession>A0AAE6NHT4</accession>
<dbReference type="Pfam" id="PF00440">
    <property type="entry name" value="TetR_N"/>
    <property type="match status" value="1"/>
</dbReference>
<dbReference type="GO" id="GO:0000976">
    <property type="term" value="F:transcription cis-regulatory region binding"/>
    <property type="evidence" value="ECO:0007669"/>
    <property type="project" value="TreeGrafter"/>
</dbReference>
<evidence type="ECO:0000313" key="6">
    <source>
        <dbReference type="EMBL" id="QEV53319.1"/>
    </source>
</evidence>
<dbReference type="InterPro" id="IPR050109">
    <property type="entry name" value="HTH-type_TetR-like_transc_reg"/>
</dbReference>
<dbReference type="Pfam" id="PF17920">
    <property type="entry name" value="TetR_C_16"/>
    <property type="match status" value="1"/>
</dbReference>
<evidence type="ECO:0000313" key="7">
    <source>
        <dbReference type="Proteomes" id="UP000194225"/>
    </source>
</evidence>
<feature type="region of interest" description="Disordered" evidence="3">
    <location>
        <begin position="1"/>
        <end position="57"/>
    </location>
</feature>
<dbReference type="Proteomes" id="UP000325458">
    <property type="component" value="Chromosome"/>
</dbReference>
<dbReference type="InterPro" id="IPR001647">
    <property type="entry name" value="HTH_TetR"/>
</dbReference>
<reference evidence="6 8" key="2">
    <citation type="submission" date="2017-09" db="EMBL/GenBank/DDBJ databases">
        <authorList>
            <person name="Lee N."/>
            <person name="Cho B.-K."/>
        </authorList>
    </citation>
    <scope>NUCLEOTIDE SEQUENCE [LARGE SCALE GENOMIC DNA]</scope>
    <source>
        <strain evidence="6 8">ATCC 23948</strain>
    </source>
</reference>
<dbReference type="InterPro" id="IPR041678">
    <property type="entry name" value="TetR_C_16"/>
</dbReference>
<gene>
    <name evidence="5" type="ORF">BG653_02483</name>
    <name evidence="6" type="ORF">CP981_18040</name>
</gene>
<evidence type="ECO:0000259" key="4">
    <source>
        <dbReference type="PROSITE" id="PS50977"/>
    </source>
</evidence>
<dbReference type="KEGG" id="spla:CP981_18040"/>
<dbReference type="Gene3D" id="1.10.10.60">
    <property type="entry name" value="Homeodomain-like"/>
    <property type="match status" value="1"/>
</dbReference>
<dbReference type="SUPFAM" id="SSF46689">
    <property type="entry name" value="Homeodomain-like"/>
    <property type="match status" value="1"/>
</dbReference>
<dbReference type="EMBL" id="MIGA01000013">
    <property type="protein sequence ID" value="OSY45985.1"/>
    <property type="molecule type" value="Genomic_DNA"/>
</dbReference>
<dbReference type="InterPro" id="IPR009057">
    <property type="entry name" value="Homeodomain-like_sf"/>
</dbReference>
<feature type="compositionally biased region" description="Low complexity" evidence="3">
    <location>
        <begin position="9"/>
        <end position="40"/>
    </location>
</feature>
<protein>
    <submittedName>
        <fullName evidence="5">Bacterial regulatory protein</fullName>
    </submittedName>
    <submittedName>
        <fullName evidence="6">TetR family transcriptional regulator</fullName>
    </submittedName>
</protein>
<keyword evidence="1 2" id="KW-0238">DNA-binding</keyword>
<reference evidence="5 7" key="1">
    <citation type="submission" date="2016-09" db="EMBL/GenBank/DDBJ databases">
        <title>Streptomyces platensis DSM40041, a candidate organism with high potential of specific P450 cytochromes.</title>
        <authorList>
            <person name="Grumaz C."/>
            <person name="Vainshtein Y."/>
            <person name="Kirstahler P."/>
            <person name="Sohn K."/>
        </authorList>
    </citation>
    <scope>NUCLEOTIDE SEQUENCE [LARGE SCALE GENOMIC DNA]</scope>
    <source>
        <strain evidence="5 7">DSM 40041</strain>
    </source>
</reference>
<dbReference type="SUPFAM" id="SSF48498">
    <property type="entry name" value="Tetracyclin repressor-like, C-terminal domain"/>
    <property type="match status" value="1"/>
</dbReference>
<evidence type="ECO:0000313" key="8">
    <source>
        <dbReference type="Proteomes" id="UP000325458"/>
    </source>
</evidence>
<evidence type="ECO:0000256" key="3">
    <source>
        <dbReference type="SAM" id="MobiDB-lite"/>
    </source>
</evidence>
<organism evidence="6 8">
    <name type="scientific">Streptomyces platensis</name>
    <dbReference type="NCBI Taxonomy" id="58346"/>
    <lineage>
        <taxon>Bacteria</taxon>
        <taxon>Bacillati</taxon>
        <taxon>Actinomycetota</taxon>
        <taxon>Actinomycetes</taxon>
        <taxon>Kitasatosporales</taxon>
        <taxon>Streptomycetaceae</taxon>
        <taxon>Streptomyces</taxon>
    </lineage>
</organism>
<name>A0AAE6NHT4_STRPT</name>
<dbReference type="EMBL" id="CP023691">
    <property type="protein sequence ID" value="QEV53319.1"/>
    <property type="molecule type" value="Genomic_DNA"/>
</dbReference>